<name>A0A0H5QUZ5_9EUKA</name>
<accession>A0A0H5QUZ5</accession>
<reference evidence="1" key="1">
    <citation type="submission" date="2015-04" db="EMBL/GenBank/DDBJ databases">
        <title>The genome sequence of the plant pathogenic Rhizarian Plasmodiophora brassicae reveals insights in its biotrophic life cycle and the origin of chitin synthesis.</title>
        <authorList>
            <person name="Schwelm A."/>
            <person name="Fogelqvist J."/>
            <person name="Knaust A."/>
            <person name="Julke S."/>
            <person name="Lilja T."/>
            <person name="Dhandapani V."/>
            <person name="Bonilla-Rosso G."/>
            <person name="Karlsson M."/>
            <person name="Shevchenko A."/>
            <person name="Choi S.R."/>
            <person name="Kim H.G."/>
            <person name="Park J.Y."/>
            <person name="Lim Y.P."/>
            <person name="Ludwig-Muller J."/>
            <person name="Dixelius C."/>
        </authorList>
    </citation>
    <scope>NUCLEOTIDE SEQUENCE</scope>
    <source>
        <tissue evidence="1">Potato root galls</tissue>
    </source>
</reference>
<evidence type="ECO:0000313" key="1">
    <source>
        <dbReference type="EMBL" id="CRZ05740.1"/>
    </source>
</evidence>
<protein>
    <submittedName>
        <fullName evidence="1">Uncharacterized protein</fullName>
    </submittedName>
</protein>
<organism evidence="1">
    <name type="scientific">Spongospora subterranea</name>
    <dbReference type="NCBI Taxonomy" id="70186"/>
    <lineage>
        <taxon>Eukaryota</taxon>
        <taxon>Sar</taxon>
        <taxon>Rhizaria</taxon>
        <taxon>Endomyxa</taxon>
        <taxon>Phytomyxea</taxon>
        <taxon>Plasmodiophorida</taxon>
        <taxon>Plasmodiophoridae</taxon>
        <taxon>Spongospora</taxon>
    </lineage>
</organism>
<dbReference type="EMBL" id="HACM01005298">
    <property type="protein sequence ID" value="CRZ05740.1"/>
    <property type="molecule type" value="Transcribed_RNA"/>
</dbReference>
<proteinExistence type="predicted"/>
<sequence>MSSSVEGDNSWSSATIRGQFLDAYISDGNADGFSGCLRSLAASLRNISEEKEWMSRFSPADAGSMATYVDVLAKSAELSDRIAAIRATTDDNALAKLITDFMKILVDLPSENGSVIVEGGLTDNDGSRIAISYLIIKRKDTFSLAICNTGRGAGQYHPTSGDQHIMSTILIDKIPSNLMIHDPAVSYVLLRMATKPSSEFSPAMLYR</sequence>
<dbReference type="AlphaFoldDB" id="A0A0H5QUZ5"/>
<dbReference type="EMBL" id="HACM01005297">
    <property type="protein sequence ID" value="CRZ05739.1"/>
    <property type="molecule type" value="Transcribed_RNA"/>
</dbReference>